<dbReference type="InterPro" id="IPR010095">
    <property type="entry name" value="Cas12f1-like_TNB"/>
</dbReference>
<evidence type="ECO:0000256" key="2">
    <source>
        <dbReference type="SAM" id="MobiDB-lite"/>
    </source>
</evidence>
<protein>
    <recommendedName>
        <fullName evidence="3">Cas12f1-like TNB domain-containing protein</fullName>
    </recommendedName>
</protein>
<reference evidence="4 5" key="1">
    <citation type="submission" date="2018-06" db="EMBL/GenBank/DDBJ databases">
        <title>Natronomonas sp. F16-60 a new haloarchaeon isolated from a solar saltern of Isla Cristina, Huelva, Spain.</title>
        <authorList>
            <person name="Duran-Viseras A."/>
            <person name="Sanchez-Porro C."/>
            <person name="Ventosa A."/>
        </authorList>
    </citation>
    <scope>NUCLEOTIDE SEQUENCE [LARGE SCALE GENOMIC DNA]</scope>
    <source>
        <strain evidence="4 5">F16-60</strain>
    </source>
</reference>
<evidence type="ECO:0000256" key="1">
    <source>
        <dbReference type="ARBA" id="ARBA00023125"/>
    </source>
</evidence>
<dbReference type="InParanoid" id="A0A554NH52"/>
<dbReference type="GO" id="GO:0003677">
    <property type="term" value="F:DNA binding"/>
    <property type="evidence" value="ECO:0007669"/>
    <property type="project" value="UniProtKB-KW"/>
</dbReference>
<comment type="caution">
    <text evidence="4">The sequence shown here is derived from an EMBL/GenBank/DDBJ whole genome shotgun (WGS) entry which is preliminary data.</text>
</comment>
<dbReference type="AlphaFoldDB" id="A0A554NH52"/>
<feature type="domain" description="Cas12f1-like TNB" evidence="3">
    <location>
        <begin position="7"/>
        <end position="59"/>
    </location>
</feature>
<dbReference type="Pfam" id="PF07282">
    <property type="entry name" value="Cas12f1-like_TNB"/>
    <property type="match status" value="1"/>
</dbReference>
<sequence>MRKVLEEECGIRVHEESEAGTSSRCPRCGEEKHVGRSGDVFQCGECGFEGHSDVVGSENFLQDVVSDDVALAGPMARPAVSGQNRPENGHADVLRLEWDDHRWQHRDHSSKEEPANRSTREGNFASGVSA</sequence>
<proteinExistence type="predicted"/>
<organism evidence="4 5">
    <name type="scientific">Haloglomus irregulare</name>
    <dbReference type="NCBI Taxonomy" id="2234134"/>
    <lineage>
        <taxon>Archaea</taxon>
        <taxon>Methanobacteriati</taxon>
        <taxon>Methanobacteriota</taxon>
        <taxon>Stenosarchaea group</taxon>
        <taxon>Halobacteria</taxon>
        <taxon>Halobacteriales</taxon>
        <taxon>Natronomonadaceae</taxon>
        <taxon>Haloglomus</taxon>
    </lineage>
</organism>
<feature type="region of interest" description="Disordered" evidence="2">
    <location>
        <begin position="103"/>
        <end position="130"/>
    </location>
</feature>
<feature type="compositionally biased region" description="Basic and acidic residues" evidence="2">
    <location>
        <begin position="103"/>
        <end position="120"/>
    </location>
</feature>
<evidence type="ECO:0000259" key="3">
    <source>
        <dbReference type="Pfam" id="PF07282"/>
    </source>
</evidence>
<dbReference type="EMBL" id="QMDX01000001">
    <property type="protein sequence ID" value="TSD16310.1"/>
    <property type="molecule type" value="Genomic_DNA"/>
</dbReference>
<evidence type="ECO:0000313" key="5">
    <source>
        <dbReference type="Proteomes" id="UP000319894"/>
    </source>
</evidence>
<dbReference type="Proteomes" id="UP000319894">
    <property type="component" value="Unassembled WGS sequence"/>
</dbReference>
<keyword evidence="5" id="KW-1185">Reference proteome</keyword>
<keyword evidence="1" id="KW-0238">DNA-binding</keyword>
<evidence type="ECO:0000313" key="4">
    <source>
        <dbReference type="EMBL" id="TSD16310.1"/>
    </source>
</evidence>
<accession>A0A554NH52</accession>
<gene>
    <name evidence="4" type="ORF">DP107_03130</name>
</gene>
<name>A0A554NH52_9EURY</name>